<dbReference type="GO" id="GO:0061504">
    <property type="term" value="P:cyclic threonylcarbamoyladenosine biosynthetic process"/>
    <property type="evidence" value="ECO:0007669"/>
    <property type="project" value="TreeGrafter"/>
</dbReference>
<accession>A0A2U3MX31</accession>
<proteinExistence type="predicted"/>
<evidence type="ECO:0000259" key="1">
    <source>
        <dbReference type="Pfam" id="PF00899"/>
    </source>
</evidence>
<dbReference type="RefSeq" id="WP_121973513.1">
    <property type="nucleotide sequence ID" value="NZ_OOGT01000037.1"/>
</dbReference>
<name>A0A2U3MX31_9GAMM</name>
<dbReference type="Gene3D" id="3.40.50.720">
    <property type="entry name" value="NAD(P)-binding Rossmann-like Domain"/>
    <property type="match status" value="1"/>
</dbReference>
<organism evidence="2 3">
    <name type="scientific">Acinetobacter stercoris</name>
    <dbReference type="NCBI Taxonomy" id="2126983"/>
    <lineage>
        <taxon>Bacteria</taxon>
        <taxon>Pseudomonadati</taxon>
        <taxon>Pseudomonadota</taxon>
        <taxon>Gammaproteobacteria</taxon>
        <taxon>Moraxellales</taxon>
        <taxon>Moraxellaceae</taxon>
        <taxon>Acinetobacter</taxon>
    </lineage>
</organism>
<dbReference type="InterPro" id="IPR045886">
    <property type="entry name" value="ThiF/MoeB/HesA"/>
</dbReference>
<dbReference type="SUPFAM" id="SSF69572">
    <property type="entry name" value="Activating enzymes of the ubiquitin-like proteins"/>
    <property type="match status" value="1"/>
</dbReference>
<dbReference type="GO" id="GO:0008641">
    <property type="term" value="F:ubiquitin-like modifier activating enzyme activity"/>
    <property type="evidence" value="ECO:0007669"/>
    <property type="project" value="InterPro"/>
</dbReference>
<dbReference type="EMBL" id="OOGT01000037">
    <property type="protein sequence ID" value="SPL69998.1"/>
    <property type="molecule type" value="Genomic_DNA"/>
</dbReference>
<dbReference type="PANTHER" id="PTHR43267:SF1">
    <property type="entry name" value="TRNA THREONYLCARBAMOYLADENOSINE DEHYDRATASE"/>
    <property type="match status" value="1"/>
</dbReference>
<dbReference type="Pfam" id="PF00899">
    <property type="entry name" value="ThiF"/>
    <property type="match status" value="1"/>
</dbReference>
<dbReference type="InterPro" id="IPR000594">
    <property type="entry name" value="ThiF_NAD_FAD-bd"/>
</dbReference>
<gene>
    <name evidence="2" type="ORF">KPC_1176</name>
</gene>
<keyword evidence="3" id="KW-1185">Reference proteome</keyword>
<protein>
    <submittedName>
        <fullName evidence="2">Thiamine biosynthesis protein ThiF</fullName>
    </submittedName>
</protein>
<evidence type="ECO:0000313" key="2">
    <source>
        <dbReference type="EMBL" id="SPL69998.1"/>
    </source>
</evidence>
<dbReference type="InParanoid" id="A0A2U3MX31"/>
<dbReference type="InterPro" id="IPR035985">
    <property type="entry name" value="Ubiquitin-activating_enz"/>
</dbReference>
<sequence>MADINNFITPEISKGIEFLYQYLGEDGKSLLREVPSKNGEIICFEFPLPEDYLGIERTLCLGFDKGFPNTGLKLQIQPSAWLEWPHVMQKSLCLYGFGNQPAGNSPEFVIRDTFRRLSKLINLVLPDSDQDIRKNEFFREITPYWRMQLARNRQQLILLQQPTNTCELFVLTDQRQNFKNNKIIWVAEDVLTLENHLFRLFNRIPKISEPANAGFFIRLKTCPDVKVPSQDNIISWLSEHISKEDKLLLSEWKLKSSRYPIRWLLLEVPNTNPPIIQSIILRHKGVKDGSYQIYGKRAARRWEIPKTLSPLTSLEYCPVHLISRSTIHSRDTILINEDLGNKKVAIIGIGSLGSSVAVQLARAGVSNLMLIDPDKFESANIGRHVLGMDDLGHYKTDALKERIQKDIPFSDIKSIPGFIQYELIDQISLLDDVDAVVITSANWLSEELLWFFRGLCRKKWIFIQGWTEPHAIIGHILVSPLNSDIDGRYMFDHNGNFKYSFTSWSDKGLIPLHGCGDGFIPGGLIGISSIANLIAQTTIDTLTGKINKETWISSIGDIEKIIDTNGIYNGPNIPSGCKQMVISRDWPLMEDFNES</sequence>
<dbReference type="AlphaFoldDB" id="A0A2U3MX31"/>
<dbReference type="Proteomes" id="UP000245974">
    <property type="component" value="Unassembled WGS sequence"/>
</dbReference>
<dbReference type="CDD" id="cd01483">
    <property type="entry name" value="E1_enzyme_family"/>
    <property type="match status" value="1"/>
</dbReference>
<dbReference type="PANTHER" id="PTHR43267">
    <property type="entry name" value="TRNA THREONYLCARBAMOYLADENOSINE DEHYDRATASE"/>
    <property type="match status" value="1"/>
</dbReference>
<evidence type="ECO:0000313" key="3">
    <source>
        <dbReference type="Proteomes" id="UP000245974"/>
    </source>
</evidence>
<reference evidence="3" key="1">
    <citation type="submission" date="2018-03" db="EMBL/GenBank/DDBJ databases">
        <authorList>
            <person name="Blom J."/>
        </authorList>
    </citation>
    <scope>NUCLEOTIDE SEQUENCE [LARGE SCALE GENOMIC DNA]</scope>
    <source>
        <strain evidence="3">KPC-SM-21</strain>
    </source>
</reference>
<dbReference type="GO" id="GO:0061503">
    <property type="term" value="F:tRNA threonylcarbamoyladenosine dehydratase"/>
    <property type="evidence" value="ECO:0007669"/>
    <property type="project" value="TreeGrafter"/>
</dbReference>
<feature type="domain" description="THIF-type NAD/FAD binding fold" evidence="1">
    <location>
        <begin position="337"/>
        <end position="446"/>
    </location>
</feature>
<dbReference type="OrthoDB" id="891532at2"/>